<evidence type="ECO:0000313" key="2">
    <source>
        <dbReference type="WBParaSite" id="RSKR_0000850300.1"/>
    </source>
</evidence>
<accession>A0AC35U8J5</accession>
<dbReference type="Proteomes" id="UP000095286">
    <property type="component" value="Unplaced"/>
</dbReference>
<proteinExistence type="predicted"/>
<name>A0AC35U8J5_9BILA</name>
<dbReference type="WBParaSite" id="RSKR_0000850300.1">
    <property type="protein sequence ID" value="RSKR_0000850300.1"/>
    <property type="gene ID" value="RSKR_0000850300"/>
</dbReference>
<reference evidence="2" key="1">
    <citation type="submission" date="2016-11" db="UniProtKB">
        <authorList>
            <consortium name="WormBaseParasite"/>
        </authorList>
    </citation>
    <scope>IDENTIFICATION</scope>
    <source>
        <strain evidence="2">KR3021</strain>
    </source>
</reference>
<organism evidence="1 2">
    <name type="scientific">Rhabditophanes sp. KR3021</name>
    <dbReference type="NCBI Taxonomy" id="114890"/>
    <lineage>
        <taxon>Eukaryota</taxon>
        <taxon>Metazoa</taxon>
        <taxon>Ecdysozoa</taxon>
        <taxon>Nematoda</taxon>
        <taxon>Chromadorea</taxon>
        <taxon>Rhabditida</taxon>
        <taxon>Tylenchina</taxon>
        <taxon>Panagrolaimomorpha</taxon>
        <taxon>Strongyloidoidea</taxon>
        <taxon>Alloionematidae</taxon>
        <taxon>Rhabditophanes</taxon>
    </lineage>
</organism>
<protein>
    <submittedName>
        <fullName evidence="2">VHS domain-containing protein</fullName>
    </submittedName>
</protein>
<sequence>MEINYDKSADEDRPIEFYIAHSIDPYTSEEERRLYTQTLCEKIINDVEGPQIASKFFSHKITSPDPSEALNALNVVDYCLRICGHRLAIDIGKFRFLNSFIRILSTKYLGNETDSNVKEKATHLLYGWQKYIEHIGKFKEVYELLKKQKIILADPIIKVEDYVIEKKRPEKMAAFEDEEKSKLLSSLLSSKNANDLQAANRLIKSLVRTEDKKMEQRMKRVEEIETARKFTCIIIELLNNYTANVTTPEECRTIGSLFNKVYHMQPRISSFANDTLEGEEELLLELLELNDDMNKSIQMYQELFKPVVTKSSFHRTFSAEAKRVTWKDESEGSSLDTVMDDEDDVILSLWSRQNTPQLPRKKMIMNENKIDDLMDIFDEQSTSKSNRSTKEMDLLCDDFQDISVLPVVPVQFELKPQLEHDGVSLFLENLIIPIADLEFVNRPPITMHDENMVKVILYFSKPKTTPRFKNVLTLLATISNFNTITLNNIKLNLRAETKLIMNKLDPATTNVLQAFNPLNAVESIKQVYYIFPLSDMIELAEVNFTLEYNLTKYHTISGKFDLMLKDFNLQK</sequence>
<evidence type="ECO:0000313" key="1">
    <source>
        <dbReference type="Proteomes" id="UP000095286"/>
    </source>
</evidence>